<dbReference type="EMBL" id="BQXH01000025">
    <property type="protein sequence ID" value="GKS82303.1"/>
    <property type="molecule type" value="Genomic_DNA"/>
</dbReference>
<dbReference type="Gene3D" id="2.40.37.10">
    <property type="entry name" value="Lyase, Ornithine Decarboxylase, Chain A, domain 1"/>
    <property type="match status" value="1"/>
</dbReference>
<comment type="catalytic activity">
    <reaction evidence="4">
        <text>L-alanine = D-alanine</text>
        <dbReference type="Rhea" id="RHEA:20249"/>
        <dbReference type="ChEBI" id="CHEBI:57416"/>
        <dbReference type="ChEBI" id="CHEBI:57972"/>
        <dbReference type="EC" id="5.1.1.1"/>
    </reaction>
</comment>
<organism evidence="6 7">
    <name type="scientific">Ligilactobacillus pabuli</name>
    <dbReference type="NCBI Taxonomy" id="2886039"/>
    <lineage>
        <taxon>Bacteria</taxon>
        <taxon>Bacillati</taxon>
        <taxon>Bacillota</taxon>
        <taxon>Bacilli</taxon>
        <taxon>Lactobacillales</taxon>
        <taxon>Lactobacillaceae</taxon>
        <taxon>Ligilactobacillus</taxon>
    </lineage>
</organism>
<dbReference type="SUPFAM" id="SSF50621">
    <property type="entry name" value="Alanine racemase C-terminal domain-like"/>
    <property type="match status" value="1"/>
</dbReference>
<dbReference type="Pfam" id="PF01168">
    <property type="entry name" value="Ala_racemase_N"/>
    <property type="match status" value="1"/>
</dbReference>
<dbReference type="HAMAP" id="MF_01201">
    <property type="entry name" value="Ala_racemase"/>
    <property type="match status" value="1"/>
</dbReference>
<reference evidence="6" key="1">
    <citation type="journal article" date="2022" name="Int. J. Syst. Evol. Microbiol.">
        <title>A novel species of lactic acid bacteria, Ligilactobacillus pabuli sp. nov., isolated from alfalfa silage.</title>
        <authorList>
            <person name="Tohno M."/>
            <person name="Tanizawa Y."/>
            <person name="Sawada H."/>
            <person name="Sakamoto M."/>
            <person name="Ohkuma M."/>
            <person name="Kobayashi H."/>
        </authorList>
    </citation>
    <scope>NUCLEOTIDE SEQUENCE</scope>
    <source>
        <strain evidence="6">AF129</strain>
    </source>
</reference>
<evidence type="ECO:0000256" key="2">
    <source>
        <dbReference type="ARBA" id="ARBA00022898"/>
    </source>
</evidence>
<evidence type="ECO:0000259" key="5">
    <source>
        <dbReference type="SMART" id="SM01005"/>
    </source>
</evidence>
<sequence>MVVGRHRETKAVVDLGAVYHNVVEEKSRLQDGQELFAVVKANAYGHGLVQVAQAAKQAGATGFCVALIDEGVALRAAGLTEPILILGVNSPLEAVFMAQNDLSVAVGDVKFLQDAAPSLKQAGLKLKVHLALDTGMGRIGFRSPAELQLAVRTLQGTESQFIFEGLFTHFASADTNDTAYFDQQIAKLDELLAVVKQRPRYVSFANTATAMWHAKFSGNVVRYGIGMYGLNPSGTEVSAPGQLRPALELVSQLAAVKQVSAGTSIGYGQTYQAPADEWIGTLPIGYADGWSRRMQGFKLLVAGQFCEIVGRVCMDQIMIRLPHSFPVGTKVTLIGKNGGEEITAQAVADYAQTIHYEIISTLSERIQRVYVWNDEQ</sequence>
<proteinExistence type="inferred from homology"/>
<dbReference type="Proteomes" id="UP001055149">
    <property type="component" value="Unassembled WGS sequence"/>
</dbReference>
<comment type="pathway">
    <text evidence="4">Amino-acid biosynthesis; D-alanine biosynthesis; D-alanine from L-alanine: step 1/1.</text>
</comment>
<feature type="domain" description="Alanine racemase C-terminal" evidence="5">
    <location>
        <begin position="246"/>
        <end position="371"/>
    </location>
</feature>
<accession>A0ABQ5JK61</accession>
<keyword evidence="3 4" id="KW-0413">Isomerase</keyword>
<comment type="caution">
    <text evidence="6">The sequence shown here is derived from an EMBL/GenBank/DDBJ whole genome shotgun (WGS) entry which is preliminary data.</text>
</comment>
<name>A0ABQ5JK61_9LACO</name>
<dbReference type="SMART" id="SM01005">
    <property type="entry name" value="Ala_racemase_C"/>
    <property type="match status" value="1"/>
</dbReference>
<dbReference type="Pfam" id="PF00842">
    <property type="entry name" value="Ala_racemase_C"/>
    <property type="match status" value="1"/>
</dbReference>
<evidence type="ECO:0000256" key="1">
    <source>
        <dbReference type="ARBA" id="ARBA00001933"/>
    </source>
</evidence>
<dbReference type="InterPro" id="IPR001608">
    <property type="entry name" value="Ala_racemase_N"/>
</dbReference>
<dbReference type="PANTHER" id="PTHR30511:SF0">
    <property type="entry name" value="ALANINE RACEMASE, CATABOLIC-RELATED"/>
    <property type="match status" value="1"/>
</dbReference>
<protein>
    <recommendedName>
        <fullName evidence="4">Alanine racemase</fullName>
        <ecNumber evidence="4">5.1.1.1</ecNumber>
    </recommendedName>
</protein>
<dbReference type="EC" id="5.1.1.1" evidence="4"/>
<dbReference type="InterPro" id="IPR000821">
    <property type="entry name" value="Ala_racemase"/>
</dbReference>
<dbReference type="InterPro" id="IPR009006">
    <property type="entry name" value="Ala_racemase/Decarboxylase_C"/>
</dbReference>
<keyword evidence="7" id="KW-1185">Reference proteome</keyword>
<comment type="similarity">
    <text evidence="4">Belongs to the alanine racemase family.</text>
</comment>
<feature type="active site" description="Proton acceptor; specific for L-alanine" evidence="4">
    <location>
        <position position="267"/>
    </location>
</feature>
<dbReference type="PRINTS" id="PR00992">
    <property type="entry name" value="ALARACEMASE"/>
</dbReference>
<dbReference type="NCBIfam" id="TIGR00492">
    <property type="entry name" value="alr"/>
    <property type="match status" value="1"/>
</dbReference>
<feature type="active site" description="Proton acceptor; specific for D-alanine" evidence="4">
    <location>
        <position position="40"/>
    </location>
</feature>
<keyword evidence="2 4" id="KW-0663">Pyridoxal phosphate</keyword>
<comment type="function">
    <text evidence="4">Catalyzes the interconversion of L-alanine and D-alanine. May also act on other amino acids.</text>
</comment>
<evidence type="ECO:0000256" key="4">
    <source>
        <dbReference type="HAMAP-Rule" id="MF_01201"/>
    </source>
</evidence>
<feature type="binding site" evidence="4">
    <location>
        <position position="314"/>
    </location>
    <ligand>
        <name>substrate</name>
    </ligand>
</feature>
<dbReference type="PANTHER" id="PTHR30511">
    <property type="entry name" value="ALANINE RACEMASE"/>
    <property type="match status" value="1"/>
</dbReference>
<dbReference type="CDD" id="cd00430">
    <property type="entry name" value="PLPDE_III_AR"/>
    <property type="match status" value="1"/>
</dbReference>
<dbReference type="InterPro" id="IPR011079">
    <property type="entry name" value="Ala_racemase_C"/>
</dbReference>
<feature type="modified residue" description="N6-(pyridoxal phosphate)lysine" evidence="4">
    <location>
        <position position="40"/>
    </location>
</feature>
<dbReference type="SUPFAM" id="SSF51419">
    <property type="entry name" value="PLP-binding barrel"/>
    <property type="match status" value="1"/>
</dbReference>
<dbReference type="Gene3D" id="3.20.20.10">
    <property type="entry name" value="Alanine racemase"/>
    <property type="match status" value="1"/>
</dbReference>
<comment type="cofactor">
    <cofactor evidence="1 4">
        <name>pyridoxal 5'-phosphate</name>
        <dbReference type="ChEBI" id="CHEBI:597326"/>
    </cofactor>
</comment>
<evidence type="ECO:0000256" key="3">
    <source>
        <dbReference type="ARBA" id="ARBA00023235"/>
    </source>
</evidence>
<feature type="binding site" evidence="4">
    <location>
        <position position="138"/>
    </location>
    <ligand>
        <name>substrate</name>
    </ligand>
</feature>
<dbReference type="InterPro" id="IPR020622">
    <property type="entry name" value="Ala_racemase_pyridoxalP-BS"/>
</dbReference>
<gene>
    <name evidence="6" type="primary">alr</name>
    <name evidence="6" type="ORF">LPAF129_19890</name>
</gene>
<dbReference type="PROSITE" id="PS00395">
    <property type="entry name" value="ALANINE_RACEMASE"/>
    <property type="match status" value="1"/>
</dbReference>
<evidence type="ECO:0000313" key="6">
    <source>
        <dbReference type="EMBL" id="GKS82303.1"/>
    </source>
</evidence>
<dbReference type="RefSeq" id="WP_244056799.1">
    <property type="nucleotide sequence ID" value="NZ_BQXH01000025.1"/>
</dbReference>
<dbReference type="InterPro" id="IPR029066">
    <property type="entry name" value="PLP-binding_barrel"/>
</dbReference>
<evidence type="ECO:0000313" key="7">
    <source>
        <dbReference type="Proteomes" id="UP001055149"/>
    </source>
</evidence>